<evidence type="ECO:0000313" key="2">
    <source>
        <dbReference type="Proteomes" id="UP000236316"/>
    </source>
</evidence>
<dbReference type="GeneID" id="35382315"/>
<reference evidence="1" key="1">
    <citation type="submission" date="2017-08" db="EMBL/GenBank/DDBJ databases">
        <authorList>
            <consortium name="Urmite Genomes"/>
        </authorList>
    </citation>
    <scope>NUCLEOTIDE SEQUENCE [LARGE SCALE GENOMIC DNA]</scope>
    <source>
        <strain evidence="1">IHUMI-LCC2</strain>
    </source>
</reference>
<name>A0A2I2L4E8_9VIRU</name>
<sequence>MINVYIDNENYENGEDIGIIRNTINNIPNSTVETYLRQIDMSISDSLILGLGTEGNSSVLVFVCIIDPKGHKEIYNFRPNVSFNTIYSIYVIIGGERWEKEYYRDKYNYLLGLEEGNYDYAAIRYIIGDHEGYPFVPSNDEMTKEYLDGIGYDESKINIIRFKYSRYIYDLIDSETFGIIDTYFRNR</sequence>
<proteinExistence type="predicted"/>
<dbReference type="EMBL" id="LT906555">
    <property type="protein sequence ID" value="SNW62422.1"/>
    <property type="molecule type" value="Genomic_DNA"/>
</dbReference>
<dbReference type="RefSeq" id="YP_009448724.1">
    <property type="nucleotide sequence ID" value="NC_036594.1"/>
</dbReference>
<protein>
    <submittedName>
        <fullName evidence="1">Uncharacterized protein</fullName>
    </submittedName>
</protein>
<dbReference type="Proteomes" id="UP000236316">
    <property type="component" value="Segment"/>
</dbReference>
<gene>
    <name evidence="1" type="ORF">ORPV_518</name>
</gene>
<keyword evidence="2" id="KW-1185">Reference proteome</keyword>
<dbReference type="KEGG" id="vg:35382315"/>
<evidence type="ECO:0000313" key="1">
    <source>
        <dbReference type="EMBL" id="SNW62422.1"/>
    </source>
</evidence>
<accession>A0A2I2L4E8</accession>
<organism evidence="1">
    <name type="scientific">Orpheovirus IHUMI-LCC2</name>
    <dbReference type="NCBI Taxonomy" id="2023057"/>
    <lineage>
        <taxon>Viruses</taxon>
        <taxon>Varidnaviria</taxon>
        <taxon>Bamfordvirae</taxon>
        <taxon>Nucleocytoviricota</taxon>
        <taxon>Megaviricetes</taxon>
        <taxon>Pimascovirales</taxon>
        <taxon>Ocovirineae</taxon>
        <taxon>Orpheoviridae</taxon>
        <taxon>Alphaorpheovirus</taxon>
        <taxon>Alphaorpheovirus massiliense</taxon>
    </lineage>
</organism>